<evidence type="ECO:0000256" key="2">
    <source>
        <dbReference type="SAM" id="MobiDB-lite"/>
    </source>
</evidence>
<dbReference type="SUPFAM" id="SSF75304">
    <property type="entry name" value="Amidase signature (AS) enzymes"/>
    <property type="match status" value="2"/>
</dbReference>
<evidence type="ECO:0000256" key="1">
    <source>
        <dbReference type="ARBA" id="ARBA00009199"/>
    </source>
</evidence>
<feature type="region of interest" description="Disordered" evidence="2">
    <location>
        <begin position="664"/>
        <end position="687"/>
    </location>
</feature>
<protein>
    <submittedName>
        <fullName evidence="5">Uncharacterized protein LOC100369041</fullName>
    </submittedName>
</protein>
<dbReference type="Gene3D" id="3.90.1300.10">
    <property type="entry name" value="Amidase signature (AS) domain"/>
    <property type="match status" value="2"/>
</dbReference>
<dbReference type="RefSeq" id="XP_006818845.1">
    <property type="nucleotide sequence ID" value="XM_006818782.1"/>
</dbReference>
<organism evidence="4 5">
    <name type="scientific">Saccoglossus kowalevskii</name>
    <name type="common">Acorn worm</name>
    <dbReference type="NCBI Taxonomy" id="10224"/>
    <lineage>
        <taxon>Eukaryota</taxon>
        <taxon>Metazoa</taxon>
        <taxon>Hemichordata</taxon>
        <taxon>Enteropneusta</taxon>
        <taxon>Harrimaniidae</taxon>
        <taxon>Saccoglossus</taxon>
    </lineage>
</organism>
<dbReference type="InterPro" id="IPR000120">
    <property type="entry name" value="Amidase"/>
</dbReference>
<dbReference type="NCBIfam" id="NF005565">
    <property type="entry name" value="PRK07235.1"/>
    <property type="match status" value="2"/>
</dbReference>
<evidence type="ECO:0000259" key="3">
    <source>
        <dbReference type="Pfam" id="PF01425"/>
    </source>
</evidence>
<dbReference type="PROSITE" id="PS00571">
    <property type="entry name" value="AMIDASES"/>
    <property type="match status" value="1"/>
</dbReference>
<dbReference type="Pfam" id="PF01425">
    <property type="entry name" value="Amidase"/>
    <property type="match status" value="2"/>
</dbReference>
<dbReference type="InterPro" id="IPR023631">
    <property type="entry name" value="Amidase_dom"/>
</dbReference>
<name>A0ABM0MFQ4_SACKO</name>
<sequence length="1021" mass="110438">MNITVLDIPAMSCILVELAVYRTHVVQAPTIADVAEIADSYGFTFEQHELMEYQEEIKSSLKMFDKLEDFVEPQLPVIYPRTPGWAPKNEENPHNAWCWRCDIKGSSDGKLAGKTIAIKDNIPIAGVPLRNGSRLFDGYTPDYDATVITKILGEGGCIIGKSTCENCCVSCGSCTSVNGPVTNPYDTTRMTGGSSTGSAVLVSVGAVDMALGTDQGGSIRSPASSCGIVGLKPTFGLVPYTGILSLESTFDNVGPMTKTVYDCALLLEVLAGYDDGVDPRQPRDLVVPEYTKQLSRDLNGIKIGVVKEGFGTSSSDKDVDDIVRQAARQFTKTGASVDEISIPMHSVGGTIRRGILLQGAVSTFSRGFNYGSKGFHPTSLFDSIHHSFKSRPNDAPVRVKQNMLAGEYLNRNYGGMIYAKCKNLAIELGKKYDASLNDYDALVMPTLTRQSPQFPQKNVSLKDLNTALHNNVSNLGGFNITGHPAITINTGNKVDGLPVGMMIVGKHFDENIPRSPSVRLPTDREIEDIAEHHRLNLSKAEFQAIQNEIHESLKDYDLLDDCEDVETYIKYPRTPGQRPKPAENVHNGWCWRCDIPGAGNGKLAGKTFAIKDSISIAGVPLRFGSHILHGYTPDYDATVVTRILDAGGHIIGKSTTEDFSISGSSFTSSSGPVKNPHDASRAAGGSSSGSATLVAHGVVDMALGTDQGGSIRGPASWCGIVGLKPTWGLVPYSGIFAMEPTVDHVGPMTKNVYDCALLLEVLAGYDNGFDPRQPVGITVPEYTKQANLSGIRVGMLAEGFQHPGGEYEVNNIVKSAAHRLQEVGATIEDVSVPMHIGVSVVVHWEIVRRGIHHLVSGNSFIGTKGEYVTSLEDTLHNTFQSQKSQMSLNLKLMFITGEYLKSNYGQRFYAKSRNIARQLTAKYDEVLENYDVLVLPTRPKAAKKLPSKDLSVKECFDESAGNGVNTLPFNVTGHPAISINAGFKADGLPVGMMIVGKHFDESTVLKVAYAFEKLTEPKLAK</sequence>
<gene>
    <name evidence="5" type="primary">LOC100369041</name>
</gene>
<reference evidence="5" key="1">
    <citation type="submission" date="2025-08" db="UniProtKB">
        <authorList>
            <consortium name="RefSeq"/>
        </authorList>
    </citation>
    <scope>IDENTIFICATION</scope>
    <source>
        <tissue evidence="5">Testes</tissue>
    </source>
</reference>
<comment type="similarity">
    <text evidence="1">Belongs to the amidase family.</text>
</comment>
<dbReference type="PANTHER" id="PTHR11895:SF170">
    <property type="entry name" value="AMIDASE"/>
    <property type="match status" value="1"/>
</dbReference>
<accession>A0ABM0MFQ4</accession>
<keyword evidence="4" id="KW-1185">Reference proteome</keyword>
<feature type="domain" description="Amidase" evidence="3">
    <location>
        <begin position="600"/>
        <end position="1005"/>
    </location>
</feature>
<proteinExistence type="inferred from homology"/>
<evidence type="ECO:0000313" key="5">
    <source>
        <dbReference type="RefSeq" id="XP_006818845.1"/>
    </source>
</evidence>
<dbReference type="PANTHER" id="PTHR11895">
    <property type="entry name" value="TRANSAMIDASE"/>
    <property type="match status" value="1"/>
</dbReference>
<dbReference type="GeneID" id="100369041"/>
<dbReference type="InterPro" id="IPR020556">
    <property type="entry name" value="Amidase_CS"/>
</dbReference>
<dbReference type="InterPro" id="IPR036928">
    <property type="entry name" value="AS_sf"/>
</dbReference>
<dbReference type="Proteomes" id="UP000694865">
    <property type="component" value="Unplaced"/>
</dbReference>
<feature type="domain" description="Amidase" evidence="3">
    <location>
        <begin position="105"/>
        <end position="511"/>
    </location>
</feature>
<evidence type="ECO:0000313" key="4">
    <source>
        <dbReference type="Proteomes" id="UP000694865"/>
    </source>
</evidence>